<comment type="caution">
    <text evidence="2">The sequence shown here is derived from an EMBL/GenBank/DDBJ whole genome shotgun (WGS) entry which is preliminary data.</text>
</comment>
<dbReference type="AlphaFoldDB" id="A0A3M8DX34"/>
<dbReference type="RefSeq" id="WP_122916189.1">
    <property type="nucleotide sequence ID" value="NZ_RHHQ01000003.1"/>
</dbReference>
<gene>
    <name evidence="2" type="ORF">EDM56_01970</name>
</gene>
<reference evidence="2 3" key="1">
    <citation type="submission" date="2018-10" db="EMBL/GenBank/DDBJ databases">
        <title>Phylogenomics of Brevibacillus.</title>
        <authorList>
            <person name="Dunlap C."/>
        </authorList>
    </citation>
    <scope>NUCLEOTIDE SEQUENCE [LARGE SCALE GENOMIC DNA]</scope>
    <source>
        <strain evidence="2 3">JCM 15716</strain>
    </source>
</reference>
<dbReference type="InterPro" id="IPR011704">
    <property type="entry name" value="ATPase_dyneun-rel_AAA"/>
</dbReference>
<organism evidence="2 3">
    <name type="scientific">Brevibacillus fluminis</name>
    <dbReference type="NCBI Taxonomy" id="511487"/>
    <lineage>
        <taxon>Bacteria</taxon>
        <taxon>Bacillati</taxon>
        <taxon>Bacillota</taxon>
        <taxon>Bacilli</taxon>
        <taxon>Bacillales</taxon>
        <taxon>Paenibacillaceae</taxon>
        <taxon>Brevibacillus</taxon>
    </lineage>
</organism>
<dbReference type="SUPFAM" id="SSF52540">
    <property type="entry name" value="P-loop containing nucleoside triphosphate hydrolases"/>
    <property type="match status" value="1"/>
</dbReference>
<dbReference type="PANTHER" id="PTHR37291">
    <property type="entry name" value="5-METHYLCYTOSINE-SPECIFIC RESTRICTION ENZYME B"/>
    <property type="match status" value="1"/>
</dbReference>
<evidence type="ECO:0000313" key="2">
    <source>
        <dbReference type="EMBL" id="RNB92484.1"/>
    </source>
</evidence>
<dbReference type="GO" id="GO:0016887">
    <property type="term" value="F:ATP hydrolysis activity"/>
    <property type="evidence" value="ECO:0007669"/>
    <property type="project" value="InterPro"/>
</dbReference>
<dbReference type="Gene3D" id="3.40.50.300">
    <property type="entry name" value="P-loop containing nucleotide triphosphate hydrolases"/>
    <property type="match status" value="1"/>
</dbReference>
<dbReference type="InterPro" id="IPR052934">
    <property type="entry name" value="Methyl-DNA_Rec/Restrict_Enz"/>
</dbReference>
<dbReference type="Proteomes" id="UP000271031">
    <property type="component" value="Unassembled WGS sequence"/>
</dbReference>
<dbReference type="EMBL" id="RHHQ01000003">
    <property type="protein sequence ID" value="RNB92484.1"/>
    <property type="molecule type" value="Genomic_DNA"/>
</dbReference>
<sequence>MIKKNRSWWKDDTIPNLIGRKQIDWSIFEYGTHIPMDFHEDFDTANQNIEIPLGQSKKALLTIEGSQFECNLSRINQKKQLREALQIRYDSNTELKDYMIAKFRSTYNYLFHKRSQAASTKNPITVPEQFAEYVEFYATDQPFVYELKLITNDVPIPENQPAIWWVCQGTSFSVQKQESVLWAPLKDSSGKTPHHWETMKDVRVNDIVLHYSNGALRAVSQVQEAAVEQPKPQSLSDQQWDEQGRLVVTEYHELNPPIQLTAISQDLLQLHITKGPINRKGGVNQGYLFPFTLQGLSVIQNKSKDTPWPEFTLLSEVEDVEQEVELVTLTDEETSAHIQSVKSYIQQQGFTYPDLMIENFYLSLKTKPFVILAGISGTGKTKLVQKFAEALGATEANGRFTLIPVRPDWSDPSDLIGYKDLSGTFRRGKLTYALEEASAQENQQKPYFVCLDEMNLARVEHYFSDLLSILETQRWQEERIVTDTVVGEEQVGRNIGIPENVFFIGTVNMDETTHPFSKKVLDRANTIEFNYIELDNFIGLEEAAVTPEVEIESLYPTARFLTSNYLQLKDAYAEYKDLIHDTVNQLVKINTILESIHAHVGFRVRDSICFYLIYNERYSLMTVEEAMDFQILQKILPRIQGNHSGVKKVIIELLVFSLNGFTSNSKAYVEGERDIEQEWKKLRKENNVKYPQTAQKLIYMLRRLDHDGFTSFWVS</sequence>
<dbReference type="InterPro" id="IPR027417">
    <property type="entry name" value="P-loop_NTPase"/>
</dbReference>
<dbReference type="Pfam" id="PF07728">
    <property type="entry name" value="AAA_5"/>
    <property type="match status" value="1"/>
</dbReference>
<proteinExistence type="predicted"/>
<name>A0A3M8DX34_9BACL</name>
<protein>
    <recommendedName>
        <fullName evidence="1">ATPase dynein-related AAA domain-containing protein</fullName>
    </recommendedName>
</protein>
<feature type="domain" description="ATPase dynein-related AAA" evidence="1">
    <location>
        <begin position="370"/>
        <end position="523"/>
    </location>
</feature>
<evidence type="ECO:0000259" key="1">
    <source>
        <dbReference type="Pfam" id="PF07728"/>
    </source>
</evidence>
<dbReference type="OrthoDB" id="9781481at2"/>
<dbReference type="GO" id="GO:0005524">
    <property type="term" value="F:ATP binding"/>
    <property type="evidence" value="ECO:0007669"/>
    <property type="project" value="InterPro"/>
</dbReference>
<keyword evidence="3" id="KW-1185">Reference proteome</keyword>
<evidence type="ECO:0000313" key="3">
    <source>
        <dbReference type="Proteomes" id="UP000271031"/>
    </source>
</evidence>
<dbReference type="PANTHER" id="PTHR37291:SF1">
    <property type="entry name" value="TYPE IV METHYL-DIRECTED RESTRICTION ENZYME ECOKMCRB SUBUNIT"/>
    <property type="match status" value="1"/>
</dbReference>
<accession>A0A3M8DX34</accession>